<dbReference type="InterPro" id="IPR050490">
    <property type="entry name" value="Bact_solute-bd_prot1"/>
</dbReference>
<name>A0A385TJI6_PAELA</name>
<reference evidence="3 4" key="1">
    <citation type="submission" date="2018-09" db="EMBL/GenBank/DDBJ databases">
        <title>Genome Sequence of Paenibacillus lautus Strain E7593-69, Azo Dye-Degrading Bacteria, Isolated from Commercial Tattoo Inks.</title>
        <authorList>
            <person name="Nho S.W."/>
            <person name="Kim S.-J."/>
            <person name="Kweon O."/>
            <person name="Cerniglia C.E."/>
        </authorList>
    </citation>
    <scope>NUCLEOTIDE SEQUENCE [LARGE SCALE GENOMIC DNA]</scope>
    <source>
        <strain evidence="3 4">E7593-69</strain>
    </source>
</reference>
<evidence type="ECO:0000313" key="3">
    <source>
        <dbReference type="EMBL" id="AYB42804.1"/>
    </source>
</evidence>
<sequence>MMNYRKPGILTLILMLTAALALSACSSSGDGTNTAEQPGDNQTPAAPADPLGKYDPPIEVTTVRGDINQGFKYKNGDTIDNNIWTRIFEEQYGIKVKNNWTVDESQYRQKLNVSIASGDIPDFLMVNKEEMMRLNDAGQLEDLTTILEQYGSPYLKDLLQQDNGVALKAATVEGKLVGIPKMQVNGGISTGEMLWVRTDWLKKLNLPEPKTIDDVVRIATAFAKEDPDGNGKADTRGLGVNNTLFQMHGTVKGFFNGYKAYPDFWIKDASGSLVFGTIQPEMKAALEQLAKLYADGIIDQEFAVKPWDKLAEEIAAGKLGLAYGTVSDGGHIHSKNIDNEPDATWRPYPIVSVDDSPAVPQLQDTATNFYVVKKGTKNPEAMIKIANIYLKHYYETNYAPEPNPFISDSDGVFPGKYHPVQIDPLNVNLEAYKQVQEAREKGDGSMLGFPASVHFERLTQYEEGDKKLWFATAVFGPEGSYSIIDYYNNKNLGIYSEFQGAATPTMSQKMSSLKKMQDEAFTKIIMGQSPISAFDKFVEDWKKLGGDRITEEVNEWYSQNQ</sequence>
<keyword evidence="4" id="KW-1185">Reference proteome</keyword>
<dbReference type="AlphaFoldDB" id="A0A385TJI6"/>
<dbReference type="RefSeq" id="WP_119846872.1">
    <property type="nucleotide sequence ID" value="NZ_CP032412.1"/>
</dbReference>
<keyword evidence="2" id="KW-0732">Signal</keyword>
<dbReference type="PANTHER" id="PTHR43649:SF12">
    <property type="entry name" value="DIACETYLCHITOBIOSE BINDING PROTEIN DASA"/>
    <property type="match status" value="1"/>
</dbReference>
<dbReference type="InterPro" id="IPR006059">
    <property type="entry name" value="SBP"/>
</dbReference>
<dbReference type="CDD" id="cd13580">
    <property type="entry name" value="PBP2_AlgQ_like_1"/>
    <property type="match status" value="1"/>
</dbReference>
<dbReference type="KEGG" id="plw:D5F53_05690"/>
<evidence type="ECO:0000256" key="1">
    <source>
        <dbReference type="SAM" id="MobiDB-lite"/>
    </source>
</evidence>
<dbReference type="Proteomes" id="UP000266552">
    <property type="component" value="Chromosome"/>
</dbReference>
<proteinExistence type="predicted"/>
<dbReference type="Gene3D" id="3.40.190.10">
    <property type="entry name" value="Periplasmic binding protein-like II"/>
    <property type="match status" value="3"/>
</dbReference>
<feature type="region of interest" description="Disordered" evidence="1">
    <location>
        <begin position="27"/>
        <end position="55"/>
    </location>
</feature>
<feature type="chain" id="PRO_5038467403" evidence="2">
    <location>
        <begin position="24"/>
        <end position="561"/>
    </location>
</feature>
<accession>A0A385TJI6</accession>
<feature type="signal peptide" evidence="2">
    <location>
        <begin position="1"/>
        <end position="23"/>
    </location>
</feature>
<evidence type="ECO:0000256" key="2">
    <source>
        <dbReference type="SAM" id="SignalP"/>
    </source>
</evidence>
<protein>
    <submittedName>
        <fullName evidence="3">Extracellular solute-binding protein</fullName>
    </submittedName>
</protein>
<dbReference type="EMBL" id="CP032412">
    <property type="protein sequence ID" value="AYB42804.1"/>
    <property type="molecule type" value="Genomic_DNA"/>
</dbReference>
<organism evidence="3 4">
    <name type="scientific">Paenibacillus lautus</name>
    <name type="common">Bacillus lautus</name>
    <dbReference type="NCBI Taxonomy" id="1401"/>
    <lineage>
        <taxon>Bacteria</taxon>
        <taxon>Bacillati</taxon>
        <taxon>Bacillota</taxon>
        <taxon>Bacilli</taxon>
        <taxon>Bacillales</taxon>
        <taxon>Paenibacillaceae</taxon>
        <taxon>Paenibacillus</taxon>
    </lineage>
</organism>
<gene>
    <name evidence="3" type="ORF">D5F53_05690</name>
</gene>
<dbReference type="SUPFAM" id="SSF53850">
    <property type="entry name" value="Periplasmic binding protein-like II"/>
    <property type="match status" value="1"/>
</dbReference>
<dbReference type="Pfam" id="PF01547">
    <property type="entry name" value="SBP_bac_1"/>
    <property type="match status" value="1"/>
</dbReference>
<dbReference type="PANTHER" id="PTHR43649">
    <property type="entry name" value="ARABINOSE-BINDING PROTEIN-RELATED"/>
    <property type="match status" value="1"/>
</dbReference>
<dbReference type="PROSITE" id="PS51257">
    <property type="entry name" value="PROKAR_LIPOPROTEIN"/>
    <property type="match status" value="1"/>
</dbReference>
<feature type="compositionally biased region" description="Polar residues" evidence="1">
    <location>
        <begin position="29"/>
        <end position="44"/>
    </location>
</feature>
<evidence type="ECO:0000313" key="4">
    <source>
        <dbReference type="Proteomes" id="UP000266552"/>
    </source>
</evidence>